<dbReference type="EMBL" id="FOXC01000010">
    <property type="protein sequence ID" value="SFP23627.1"/>
    <property type="molecule type" value="Genomic_DNA"/>
</dbReference>
<dbReference type="RefSeq" id="WP_089831192.1">
    <property type="nucleotide sequence ID" value="NZ_BJWI01000009.1"/>
</dbReference>
<dbReference type="InterPro" id="IPR037294">
    <property type="entry name" value="ABC_BtuC-like"/>
</dbReference>
<dbReference type="InterPro" id="IPR001626">
    <property type="entry name" value="ABC_TroCD"/>
</dbReference>
<comment type="similarity">
    <text evidence="2 6">Belongs to the ABC-3 integral membrane protein family.</text>
</comment>
<dbReference type="CDD" id="cd06550">
    <property type="entry name" value="TM_ABC_iron-siderophores_like"/>
    <property type="match status" value="1"/>
</dbReference>
<sequence>MTNLLSYAFMQNAIIAAILTSVITAIMGTIIVEKNMVSLSSGIAHTSFGGIGAGYFLGIEPIIGGLFFAVGASLGANKIQKSTGANTGTITSMFWSTGMALGILFIALTPGYPPDMMSYLFGDILSVNRAYLWIIGVLTIIILIATLSYFEYWKLYLFDENYAKVIGINIKHFDIVLYILIALSIVILIKVVGIILSLAMLTMPPAMAKMFTHKLKNMMLLSSLIGMIFTLAGLMISYYLNIPSGASIILFGALSYFLTVSVKKASKKSNT</sequence>
<dbReference type="Proteomes" id="UP000242243">
    <property type="component" value="Unassembled WGS sequence"/>
</dbReference>
<feature type="transmembrane region" description="Helical" evidence="7">
    <location>
        <begin position="130"/>
        <end position="150"/>
    </location>
</feature>
<dbReference type="GO" id="GO:0010043">
    <property type="term" value="P:response to zinc ion"/>
    <property type="evidence" value="ECO:0007669"/>
    <property type="project" value="TreeGrafter"/>
</dbReference>
<evidence type="ECO:0000256" key="3">
    <source>
        <dbReference type="ARBA" id="ARBA00022692"/>
    </source>
</evidence>
<evidence type="ECO:0000256" key="7">
    <source>
        <dbReference type="SAM" id="Phobius"/>
    </source>
</evidence>
<evidence type="ECO:0000256" key="2">
    <source>
        <dbReference type="ARBA" id="ARBA00008034"/>
    </source>
</evidence>
<keyword evidence="11" id="KW-1185">Reference proteome</keyword>
<accession>A0A1I5NPL7</accession>
<dbReference type="GO" id="GO:0043190">
    <property type="term" value="C:ATP-binding cassette (ABC) transporter complex"/>
    <property type="evidence" value="ECO:0007669"/>
    <property type="project" value="InterPro"/>
</dbReference>
<reference evidence="8 11" key="2">
    <citation type="submission" date="2019-07" db="EMBL/GenBank/DDBJ databases">
        <title>Whole genome shotgun sequence of Halolactibacillus halophilus NBRC 100868.</title>
        <authorList>
            <person name="Hosoyama A."/>
            <person name="Uohara A."/>
            <person name="Ohji S."/>
            <person name="Ichikawa N."/>
        </authorList>
    </citation>
    <scope>NUCLEOTIDE SEQUENCE [LARGE SCALE GENOMIC DNA]</scope>
    <source>
        <strain evidence="8 11">NBRC 100868</strain>
    </source>
</reference>
<keyword evidence="5 7" id="KW-0472">Membrane</keyword>
<dbReference type="PANTHER" id="PTHR30477">
    <property type="entry name" value="ABC-TRANSPORTER METAL-BINDING PROTEIN"/>
    <property type="match status" value="1"/>
</dbReference>
<evidence type="ECO:0000256" key="6">
    <source>
        <dbReference type="RuleBase" id="RU003943"/>
    </source>
</evidence>
<protein>
    <submittedName>
        <fullName evidence="8">Membrane protein</fullName>
    </submittedName>
    <submittedName>
        <fullName evidence="9">Zinc transport system permease protein</fullName>
    </submittedName>
</protein>
<evidence type="ECO:0000313" key="9">
    <source>
        <dbReference type="EMBL" id="SFP23627.1"/>
    </source>
</evidence>
<dbReference type="Proteomes" id="UP000321547">
    <property type="component" value="Unassembled WGS sequence"/>
</dbReference>
<evidence type="ECO:0000256" key="4">
    <source>
        <dbReference type="ARBA" id="ARBA00022989"/>
    </source>
</evidence>
<name>A0A1I5NPL7_9BACI</name>
<dbReference type="AlphaFoldDB" id="A0A1I5NPL7"/>
<comment type="subcellular location">
    <subcellularLocation>
        <location evidence="6">Cell membrane</location>
        <topology evidence="6">Multi-pass membrane protein</topology>
    </subcellularLocation>
    <subcellularLocation>
        <location evidence="1">Membrane</location>
        <topology evidence="1">Multi-pass membrane protein</topology>
    </subcellularLocation>
</comment>
<dbReference type="OrthoDB" id="9798540at2"/>
<feature type="transmembrane region" description="Helical" evidence="7">
    <location>
        <begin position="246"/>
        <end position="262"/>
    </location>
</feature>
<evidence type="ECO:0000256" key="1">
    <source>
        <dbReference type="ARBA" id="ARBA00004141"/>
    </source>
</evidence>
<feature type="transmembrane region" description="Helical" evidence="7">
    <location>
        <begin position="12"/>
        <end position="32"/>
    </location>
</feature>
<dbReference type="STRING" id="306540.SAMN05421839_11053"/>
<feature type="transmembrane region" description="Helical" evidence="7">
    <location>
        <begin position="175"/>
        <end position="199"/>
    </location>
</feature>
<keyword evidence="4 7" id="KW-1133">Transmembrane helix</keyword>
<evidence type="ECO:0000313" key="8">
    <source>
        <dbReference type="EMBL" id="GEM01412.1"/>
    </source>
</evidence>
<keyword evidence="3 6" id="KW-0812">Transmembrane</keyword>
<dbReference type="SUPFAM" id="SSF81345">
    <property type="entry name" value="ABC transporter involved in vitamin B12 uptake, BtuC"/>
    <property type="match status" value="1"/>
</dbReference>
<organism evidence="9 10">
    <name type="scientific">Halolactibacillus halophilus</name>
    <dbReference type="NCBI Taxonomy" id="306540"/>
    <lineage>
        <taxon>Bacteria</taxon>
        <taxon>Bacillati</taxon>
        <taxon>Bacillota</taxon>
        <taxon>Bacilli</taxon>
        <taxon>Bacillales</taxon>
        <taxon>Bacillaceae</taxon>
        <taxon>Halolactibacillus</taxon>
    </lineage>
</organism>
<evidence type="ECO:0000313" key="10">
    <source>
        <dbReference type="Proteomes" id="UP000242243"/>
    </source>
</evidence>
<feature type="transmembrane region" description="Helical" evidence="7">
    <location>
        <begin position="53"/>
        <end position="76"/>
    </location>
</feature>
<gene>
    <name evidence="8" type="ORF">HHA03_09440</name>
    <name evidence="9" type="ORF">SAMN05421839_11053</name>
</gene>
<dbReference type="EMBL" id="BJWI01000009">
    <property type="protein sequence ID" value="GEM01412.1"/>
    <property type="molecule type" value="Genomic_DNA"/>
</dbReference>
<dbReference type="PANTHER" id="PTHR30477:SF18">
    <property type="entry name" value="METAL TRANSPORT SYSTEM MEMBRANE PROTEIN CT_417-RELATED"/>
    <property type="match status" value="1"/>
</dbReference>
<dbReference type="Gene3D" id="1.10.3470.10">
    <property type="entry name" value="ABC transporter involved in vitamin B12 uptake, BtuC"/>
    <property type="match status" value="1"/>
</dbReference>
<evidence type="ECO:0000313" key="11">
    <source>
        <dbReference type="Proteomes" id="UP000321547"/>
    </source>
</evidence>
<dbReference type="Pfam" id="PF00950">
    <property type="entry name" value="ABC-3"/>
    <property type="match status" value="1"/>
</dbReference>
<feature type="transmembrane region" description="Helical" evidence="7">
    <location>
        <begin position="220"/>
        <end position="240"/>
    </location>
</feature>
<dbReference type="GO" id="GO:0055085">
    <property type="term" value="P:transmembrane transport"/>
    <property type="evidence" value="ECO:0007669"/>
    <property type="project" value="InterPro"/>
</dbReference>
<proteinExistence type="inferred from homology"/>
<evidence type="ECO:0000256" key="5">
    <source>
        <dbReference type="ARBA" id="ARBA00023136"/>
    </source>
</evidence>
<reference evidence="9 10" key="1">
    <citation type="submission" date="2016-10" db="EMBL/GenBank/DDBJ databases">
        <authorList>
            <person name="de Groot N.N."/>
        </authorList>
    </citation>
    <scope>NUCLEOTIDE SEQUENCE [LARGE SCALE GENOMIC DNA]</scope>
    <source>
        <strain evidence="9 10">DSM 17073</strain>
    </source>
</reference>
<keyword evidence="6" id="KW-0813">Transport</keyword>
<feature type="transmembrane region" description="Helical" evidence="7">
    <location>
        <begin position="88"/>
        <end position="109"/>
    </location>
</feature>